<feature type="domain" description="DnaJ homologue subfamily C member 28 conserved" evidence="1">
    <location>
        <begin position="14"/>
        <end position="83"/>
    </location>
</feature>
<evidence type="ECO:0000259" key="1">
    <source>
        <dbReference type="Pfam" id="PF09350"/>
    </source>
</evidence>
<evidence type="ECO:0000313" key="2">
    <source>
        <dbReference type="EMBL" id="MBT0773105.1"/>
    </source>
</evidence>
<evidence type="ECO:0000313" key="3">
    <source>
        <dbReference type="Proteomes" id="UP001197247"/>
    </source>
</evidence>
<dbReference type="InterPro" id="IPR018961">
    <property type="entry name" value="DnaJ_homolog_subfam-C_membr-28"/>
</dbReference>
<sequence length="163" mass="18535">MTEKKPAYLRHEDWVERQIREARERGAFDNLAGAGRPLRGLDRPFTAEEWARNWVERSGGDMQALLPPMLLLRKERAALLRALPTFGSEKDLRETVADFNHRLLDQYRRPMDGPLIAVGVLDADEVVGQWQAVRPVPAPPPPAPQPPAPGLVRRLSARLLRRR</sequence>
<organism evidence="2 3">
    <name type="scientific">Kineosporia corallincola</name>
    <dbReference type="NCBI Taxonomy" id="2835133"/>
    <lineage>
        <taxon>Bacteria</taxon>
        <taxon>Bacillati</taxon>
        <taxon>Actinomycetota</taxon>
        <taxon>Actinomycetes</taxon>
        <taxon>Kineosporiales</taxon>
        <taxon>Kineosporiaceae</taxon>
        <taxon>Kineosporia</taxon>
    </lineage>
</organism>
<dbReference type="Pfam" id="PF09350">
    <property type="entry name" value="DJC28_CD"/>
    <property type="match status" value="1"/>
</dbReference>
<accession>A0ABS5TPS7</accession>
<proteinExistence type="predicted"/>
<dbReference type="EMBL" id="JAHBAY010000015">
    <property type="protein sequence ID" value="MBT0773105.1"/>
    <property type="molecule type" value="Genomic_DNA"/>
</dbReference>
<keyword evidence="3" id="KW-1185">Reference proteome</keyword>
<protein>
    <submittedName>
        <fullName evidence="2">DUF1992 domain-containing protein</fullName>
    </submittedName>
</protein>
<dbReference type="RefSeq" id="WP_214159634.1">
    <property type="nucleotide sequence ID" value="NZ_JAHBAY010000015.1"/>
</dbReference>
<reference evidence="2 3" key="1">
    <citation type="submission" date="2021-05" db="EMBL/GenBank/DDBJ databases">
        <title>Kineosporia and Streptomyces sp. nov. two new marine actinobacteria isolated from Coral.</title>
        <authorList>
            <person name="Buangrab K."/>
            <person name="Sutthacheep M."/>
            <person name="Yeemin T."/>
            <person name="Harunari E."/>
            <person name="Igarashi Y."/>
            <person name="Kanchanasin P."/>
            <person name="Tanasupawat S."/>
            <person name="Phongsopitanun W."/>
        </authorList>
    </citation>
    <scope>NUCLEOTIDE SEQUENCE [LARGE SCALE GENOMIC DNA]</scope>
    <source>
        <strain evidence="2 3">J2-2</strain>
    </source>
</reference>
<name>A0ABS5TPS7_9ACTN</name>
<gene>
    <name evidence="2" type="ORF">KIH74_29445</name>
</gene>
<comment type="caution">
    <text evidence="2">The sequence shown here is derived from an EMBL/GenBank/DDBJ whole genome shotgun (WGS) entry which is preliminary data.</text>
</comment>
<dbReference type="Proteomes" id="UP001197247">
    <property type="component" value="Unassembled WGS sequence"/>
</dbReference>